<dbReference type="Proteomes" id="UP001614391">
    <property type="component" value="Unassembled WGS sequence"/>
</dbReference>
<evidence type="ECO:0000313" key="2">
    <source>
        <dbReference type="EMBL" id="MFI9123503.1"/>
    </source>
</evidence>
<gene>
    <name evidence="2" type="ORF">ACIGW0_29620</name>
</gene>
<sequence>MTSAVGEERGPASPAPNDAMSDGVVQHTMLFDRAPEEPSVAPFDAIRGGDGP</sequence>
<name>A0ABW8D0W5_STRBI</name>
<dbReference type="RefSeq" id="WP_399620864.1">
    <property type="nucleotide sequence ID" value="NZ_JBITYT010000018.1"/>
</dbReference>
<accession>A0ABW8D0W5</accession>
<protein>
    <submittedName>
        <fullName evidence="2">Uncharacterized protein</fullName>
    </submittedName>
</protein>
<feature type="compositionally biased region" description="Basic and acidic residues" evidence="1">
    <location>
        <begin position="1"/>
        <end position="10"/>
    </location>
</feature>
<feature type="region of interest" description="Disordered" evidence="1">
    <location>
        <begin position="1"/>
        <end position="52"/>
    </location>
</feature>
<keyword evidence="3" id="KW-1185">Reference proteome</keyword>
<organism evidence="2 3">
    <name type="scientific">Streptomyces bikiniensis</name>
    <dbReference type="NCBI Taxonomy" id="1896"/>
    <lineage>
        <taxon>Bacteria</taxon>
        <taxon>Bacillati</taxon>
        <taxon>Actinomycetota</taxon>
        <taxon>Actinomycetes</taxon>
        <taxon>Kitasatosporales</taxon>
        <taxon>Streptomycetaceae</taxon>
        <taxon>Streptomyces</taxon>
    </lineage>
</organism>
<comment type="caution">
    <text evidence="2">The sequence shown here is derived from an EMBL/GenBank/DDBJ whole genome shotgun (WGS) entry which is preliminary data.</text>
</comment>
<proteinExistence type="predicted"/>
<reference evidence="2 3" key="1">
    <citation type="submission" date="2024-10" db="EMBL/GenBank/DDBJ databases">
        <title>The Natural Products Discovery Center: Release of the First 8490 Sequenced Strains for Exploring Actinobacteria Biosynthetic Diversity.</title>
        <authorList>
            <person name="Kalkreuter E."/>
            <person name="Kautsar S.A."/>
            <person name="Yang D."/>
            <person name="Bader C.D."/>
            <person name="Teijaro C.N."/>
            <person name="Fluegel L."/>
            <person name="Davis C.M."/>
            <person name="Simpson J.R."/>
            <person name="Lauterbach L."/>
            <person name="Steele A.D."/>
            <person name="Gui C."/>
            <person name="Meng S."/>
            <person name="Li G."/>
            <person name="Viehrig K."/>
            <person name="Ye F."/>
            <person name="Su P."/>
            <person name="Kiefer A.F."/>
            <person name="Nichols A."/>
            <person name="Cepeda A.J."/>
            <person name="Yan W."/>
            <person name="Fan B."/>
            <person name="Jiang Y."/>
            <person name="Adhikari A."/>
            <person name="Zheng C.-J."/>
            <person name="Schuster L."/>
            <person name="Cowan T.M."/>
            <person name="Smanski M.J."/>
            <person name="Chevrette M.G."/>
            <person name="De Carvalho L.P.S."/>
            <person name="Shen B."/>
        </authorList>
    </citation>
    <scope>NUCLEOTIDE SEQUENCE [LARGE SCALE GENOMIC DNA]</scope>
    <source>
        <strain evidence="2 3">NPDC053346</strain>
    </source>
</reference>
<evidence type="ECO:0000256" key="1">
    <source>
        <dbReference type="SAM" id="MobiDB-lite"/>
    </source>
</evidence>
<evidence type="ECO:0000313" key="3">
    <source>
        <dbReference type="Proteomes" id="UP001614391"/>
    </source>
</evidence>
<dbReference type="EMBL" id="JBITYT010000018">
    <property type="protein sequence ID" value="MFI9123503.1"/>
    <property type="molecule type" value="Genomic_DNA"/>
</dbReference>